<dbReference type="EMBL" id="BLXT01003833">
    <property type="protein sequence ID" value="GFO07079.1"/>
    <property type="molecule type" value="Genomic_DNA"/>
</dbReference>
<gene>
    <name evidence="2" type="ORF">PoB_003358400</name>
</gene>
<sequence length="94" mass="10774">MTIKGIENKATMLLEEISQVANRKINKQYPQNQSLQMDQLLRQLKSRKGGTDVHIEKPHGTMETHSFPTEMNYSNYRAEATVFEHAASLVKKLT</sequence>
<evidence type="ECO:0000256" key="1">
    <source>
        <dbReference type="SAM" id="MobiDB-lite"/>
    </source>
</evidence>
<feature type="compositionally biased region" description="Basic and acidic residues" evidence="1">
    <location>
        <begin position="49"/>
        <end position="62"/>
    </location>
</feature>
<protein>
    <submittedName>
        <fullName evidence="2">Uncharacterized protein</fullName>
    </submittedName>
</protein>
<accession>A0AAV4ALG3</accession>
<reference evidence="2 3" key="1">
    <citation type="journal article" date="2021" name="Elife">
        <title>Chloroplast acquisition without the gene transfer in kleptoplastic sea slugs, Plakobranchus ocellatus.</title>
        <authorList>
            <person name="Maeda T."/>
            <person name="Takahashi S."/>
            <person name="Yoshida T."/>
            <person name="Shimamura S."/>
            <person name="Takaki Y."/>
            <person name="Nagai Y."/>
            <person name="Toyoda A."/>
            <person name="Suzuki Y."/>
            <person name="Arimoto A."/>
            <person name="Ishii H."/>
            <person name="Satoh N."/>
            <person name="Nishiyama T."/>
            <person name="Hasebe M."/>
            <person name="Maruyama T."/>
            <person name="Minagawa J."/>
            <person name="Obokata J."/>
            <person name="Shigenobu S."/>
        </authorList>
    </citation>
    <scope>NUCLEOTIDE SEQUENCE [LARGE SCALE GENOMIC DNA]</scope>
</reference>
<proteinExistence type="predicted"/>
<dbReference type="AlphaFoldDB" id="A0AAV4ALG3"/>
<evidence type="ECO:0000313" key="3">
    <source>
        <dbReference type="Proteomes" id="UP000735302"/>
    </source>
</evidence>
<dbReference type="Proteomes" id="UP000735302">
    <property type="component" value="Unassembled WGS sequence"/>
</dbReference>
<organism evidence="2 3">
    <name type="scientific">Plakobranchus ocellatus</name>
    <dbReference type="NCBI Taxonomy" id="259542"/>
    <lineage>
        <taxon>Eukaryota</taxon>
        <taxon>Metazoa</taxon>
        <taxon>Spiralia</taxon>
        <taxon>Lophotrochozoa</taxon>
        <taxon>Mollusca</taxon>
        <taxon>Gastropoda</taxon>
        <taxon>Heterobranchia</taxon>
        <taxon>Euthyneura</taxon>
        <taxon>Panpulmonata</taxon>
        <taxon>Sacoglossa</taxon>
        <taxon>Placobranchoidea</taxon>
        <taxon>Plakobranchidae</taxon>
        <taxon>Plakobranchus</taxon>
    </lineage>
</organism>
<keyword evidence="3" id="KW-1185">Reference proteome</keyword>
<comment type="caution">
    <text evidence="2">The sequence shown here is derived from an EMBL/GenBank/DDBJ whole genome shotgun (WGS) entry which is preliminary data.</text>
</comment>
<evidence type="ECO:0000313" key="2">
    <source>
        <dbReference type="EMBL" id="GFO07079.1"/>
    </source>
</evidence>
<feature type="region of interest" description="Disordered" evidence="1">
    <location>
        <begin position="46"/>
        <end position="68"/>
    </location>
</feature>
<name>A0AAV4ALG3_9GAST</name>